<protein>
    <submittedName>
        <fullName evidence="1">DUF523 domain-containing protein</fullName>
    </submittedName>
</protein>
<proteinExistence type="predicted"/>
<keyword evidence="2" id="KW-1185">Reference proteome</keyword>
<dbReference type="Proteomes" id="UP000306888">
    <property type="component" value="Unassembled WGS sequence"/>
</dbReference>
<dbReference type="PANTHER" id="PTHR30087">
    <property type="entry name" value="INNER MEMBRANE PROTEIN"/>
    <property type="match status" value="1"/>
</dbReference>
<sequence length="156" mass="16791">MYLISSCLCGVNCKYNGGNNLNTKCLELVKEGKAILICPEQLGGLTTPRVPAEIMGTSEGILKKDNKSKIITKDNKDVTYEFLKGAEETLKIANLYNIKKAILKEGSPSCGVKYVYDGTFSSKKVSAMGLTARILEENGIEVIGDTDLGGISNGDF</sequence>
<accession>A0A4S2DT20</accession>
<dbReference type="PANTHER" id="PTHR30087:SF1">
    <property type="entry name" value="HYPOTHETICAL CYTOSOLIC PROTEIN"/>
    <property type="match status" value="1"/>
</dbReference>
<reference evidence="1 2" key="1">
    <citation type="submission" date="2019-04" db="EMBL/GenBank/DDBJ databases">
        <title>Microbes associate with the intestines of laboratory mice.</title>
        <authorList>
            <person name="Navarre W."/>
            <person name="Wong E."/>
            <person name="Huang K."/>
            <person name="Tropini C."/>
            <person name="Ng K."/>
            <person name="Yu B."/>
        </authorList>
    </citation>
    <scope>NUCLEOTIDE SEQUENCE [LARGE SCALE GENOMIC DNA]</scope>
    <source>
        <strain evidence="1 2">NM50_B9-20</strain>
    </source>
</reference>
<name>A0A4S2DT20_9CLOT</name>
<dbReference type="OrthoDB" id="9797779at2"/>
<comment type="caution">
    <text evidence="1">The sequence shown here is derived from an EMBL/GenBank/DDBJ whole genome shotgun (WGS) entry which is preliminary data.</text>
</comment>
<dbReference type="RefSeq" id="WP_136005543.1">
    <property type="nucleotide sequence ID" value="NZ_SRYR01000001.1"/>
</dbReference>
<dbReference type="InterPro" id="IPR007553">
    <property type="entry name" value="2-thiour_desulf"/>
</dbReference>
<evidence type="ECO:0000313" key="2">
    <source>
        <dbReference type="Proteomes" id="UP000306888"/>
    </source>
</evidence>
<dbReference type="Pfam" id="PF04463">
    <property type="entry name" value="2-thiour_desulf"/>
    <property type="match status" value="1"/>
</dbReference>
<gene>
    <name evidence="1" type="ORF">E5347_06165</name>
</gene>
<dbReference type="AlphaFoldDB" id="A0A4S2DT20"/>
<dbReference type="EMBL" id="SRYR01000001">
    <property type="protein sequence ID" value="TGY44394.1"/>
    <property type="molecule type" value="Genomic_DNA"/>
</dbReference>
<organism evidence="1 2">
    <name type="scientific">Clostridium sartagoforme</name>
    <dbReference type="NCBI Taxonomy" id="84031"/>
    <lineage>
        <taxon>Bacteria</taxon>
        <taxon>Bacillati</taxon>
        <taxon>Bacillota</taxon>
        <taxon>Clostridia</taxon>
        <taxon>Eubacteriales</taxon>
        <taxon>Clostridiaceae</taxon>
        <taxon>Clostridium</taxon>
    </lineage>
</organism>
<evidence type="ECO:0000313" key="1">
    <source>
        <dbReference type="EMBL" id="TGY44394.1"/>
    </source>
</evidence>